<sequence>MEGMETSGSSCRAILTEIHKSAGTSSNMMNDDGSTENCLPAPEQRPPPSLDGVYGGTELHRLARRNEWTMLLASFDVEKAKILNEHSRTPLHYAIEQGTAPDEVVLELIRIAPFQIRVKDVSGSTPLHLGCQFGIGLAVVEYMLEMDDLLTSGDDNKSIVTMPNNDNKIPLQIFNLSQKMSRAVKKLLDTEWSCNFWKHHREEFVPVLLTLTAASPLEEEHKKEAIGNHLPRFQNRISQSGRQLSARLSQVVSSVKERQRQQQRETEQFHGEQRRNALLEGRRRLSAGVATLVASMKDVTSH</sequence>
<organism evidence="2 4">
    <name type="scientific">Nitzschia inconspicua</name>
    <dbReference type="NCBI Taxonomy" id="303405"/>
    <lineage>
        <taxon>Eukaryota</taxon>
        <taxon>Sar</taxon>
        <taxon>Stramenopiles</taxon>
        <taxon>Ochrophyta</taxon>
        <taxon>Bacillariophyta</taxon>
        <taxon>Bacillariophyceae</taxon>
        <taxon>Bacillariophycidae</taxon>
        <taxon>Bacillariales</taxon>
        <taxon>Bacillariaceae</taxon>
        <taxon>Nitzschia</taxon>
    </lineage>
</organism>
<accession>A0A9K3PA30</accession>
<dbReference type="InterPro" id="IPR002110">
    <property type="entry name" value="Ankyrin_rpt"/>
</dbReference>
<evidence type="ECO:0000313" key="2">
    <source>
        <dbReference type="EMBL" id="KAG7337619.1"/>
    </source>
</evidence>
<name>A0A9K3PA30_9STRA</name>
<dbReference type="Proteomes" id="UP000693970">
    <property type="component" value="Unassembled WGS sequence"/>
</dbReference>
<dbReference type="Pfam" id="PF12796">
    <property type="entry name" value="Ank_2"/>
    <property type="match status" value="1"/>
</dbReference>
<gene>
    <name evidence="3" type="ORF">IV203_021830</name>
    <name evidence="2" type="ORF">IV203_033464</name>
</gene>
<dbReference type="EMBL" id="JAGRRH010000079">
    <property type="protein sequence ID" value="KAG7337619.1"/>
    <property type="molecule type" value="Genomic_DNA"/>
</dbReference>
<dbReference type="PANTHER" id="PTHR24121:SF23">
    <property type="entry name" value="NO MECHANORECEPTOR POTENTIAL C, ISOFORM H"/>
    <property type="match status" value="1"/>
</dbReference>
<protein>
    <submittedName>
        <fullName evidence="2">Ankyrin repeat domain protein</fullName>
    </submittedName>
</protein>
<reference evidence="2" key="2">
    <citation type="submission" date="2021-04" db="EMBL/GenBank/DDBJ databases">
        <authorList>
            <person name="Podell S."/>
        </authorList>
    </citation>
    <scope>NUCLEOTIDE SEQUENCE</scope>
    <source>
        <strain evidence="2">Hildebrandi</strain>
    </source>
</reference>
<keyword evidence="4" id="KW-1185">Reference proteome</keyword>
<feature type="region of interest" description="Disordered" evidence="1">
    <location>
        <begin position="21"/>
        <end position="52"/>
    </location>
</feature>
<proteinExistence type="predicted"/>
<reference evidence="2" key="1">
    <citation type="journal article" date="2021" name="Sci. Rep.">
        <title>Diploid genomic architecture of Nitzschia inconspicua, an elite biomass production diatom.</title>
        <authorList>
            <person name="Oliver A."/>
            <person name="Podell S."/>
            <person name="Pinowska A."/>
            <person name="Traller J.C."/>
            <person name="Smith S.R."/>
            <person name="McClure R."/>
            <person name="Beliaev A."/>
            <person name="Bohutskyi P."/>
            <person name="Hill E.A."/>
            <person name="Rabines A."/>
            <person name="Zheng H."/>
            <person name="Allen L.Z."/>
            <person name="Kuo A."/>
            <person name="Grigoriev I.V."/>
            <person name="Allen A.E."/>
            <person name="Hazlebeck D."/>
            <person name="Allen E.E."/>
        </authorList>
    </citation>
    <scope>NUCLEOTIDE SEQUENCE</scope>
    <source>
        <strain evidence="2">Hildebrandi</strain>
    </source>
</reference>
<evidence type="ECO:0000313" key="3">
    <source>
        <dbReference type="EMBL" id="KAG7343822.1"/>
    </source>
</evidence>
<evidence type="ECO:0000313" key="4">
    <source>
        <dbReference type="Proteomes" id="UP000693970"/>
    </source>
</evidence>
<dbReference type="EMBL" id="JAGRRH010000023">
    <property type="protein sequence ID" value="KAG7343822.1"/>
    <property type="molecule type" value="Genomic_DNA"/>
</dbReference>
<dbReference type="OrthoDB" id="20872at2759"/>
<dbReference type="AlphaFoldDB" id="A0A9K3PA30"/>
<comment type="caution">
    <text evidence="2">The sequence shown here is derived from an EMBL/GenBank/DDBJ whole genome shotgun (WGS) entry which is preliminary data.</text>
</comment>
<dbReference type="PANTHER" id="PTHR24121">
    <property type="entry name" value="NO MECHANORECEPTOR POTENTIAL C, ISOFORM D-RELATED"/>
    <property type="match status" value="1"/>
</dbReference>
<evidence type="ECO:0000256" key="1">
    <source>
        <dbReference type="SAM" id="MobiDB-lite"/>
    </source>
</evidence>